<evidence type="ECO:0000313" key="2">
    <source>
        <dbReference type="EMBL" id="CAB4770987.1"/>
    </source>
</evidence>
<sequence length="50" mass="5512">MDAQPNGMQTHGRKGFSYDWQSLLVPAEPDFSKQLNELISDDTVTADLGS</sequence>
<gene>
    <name evidence="1" type="ORF">UFOPK2334_01207</name>
    <name evidence="2" type="ORF">UFOPK2870_01312</name>
    <name evidence="3" type="ORF">UFOPK4293_00567</name>
</gene>
<dbReference type="EMBL" id="CAFBQH010000025">
    <property type="protein sequence ID" value="CAB5047703.1"/>
    <property type="molecule type" value="Genomic_DNA"/>
</dbReference>
<proteinExistence type="predicted"/>
<accession>A0A6J6N4P4</accession>
<evidence type="ECO:0000313" key="1">
    <source>
        <dbReference type="EMBL" id="CAB4681581.1"/>
    </source>
</evidence>
<evidence type="ECO:0000313" key="3">
    <source>
        <dbReference type="EMBL" id="CAB5047703.1"/>
    </source>
</evidence>
<dbReference type="EMBL" id="CAEZZL010000145">
    <property type="protein sequence ID" value="CAB4770987.1"/>
    <property type="molecule type" value="Genomic_DNA"/>
</dbReference>
<organism evidence="1">
    <name type="scientific">freshwater metagenome</name>
    <dbReference type="NCBI Taxonomy" id="449393"/>
    <lineage>
        <taxon>unclassified sequences</taxon>
        <taxon>metagenomes</taxon>
        <taxon>ecological metagenomes</taxon>
    </lineage>
</organism>
<dbReference type="EMBL" id="CAEZXA010000122">
    <property type="protein sequence ID" value="CAB4681581.1"/>
    <property type="molecule type" value="Genomic_DNA"/>
</dbReference>
<reference evidence="1" key="1">
    <citation type="submission" date="2020-05" db="EMBL/GenBank/DDBJ databases">
        <authorList>
            <person name="Chiriac C."/>
            <person name="Salcher M."/>
            <person name="Ghai R."/>
            <person name="Kavagutti S V."/>
        </authorList>
    </citation>
    <scope>NUCLEOTIDE SEQUENCE</scope>
</reference>
<name>A0A6J6N4P4_9ZZZZ</name>
<dbReference type="AlphaFoldDB" id="A0A6J6N4P4"/>
<protein>
    <submittedName>
        <fullName evidence="1">Unannotated protein</fullName>
    </submittedName>
</protein>